<keyword evidence="3 7" id="KW-1133">Transmembrane helix</keyword>
<dbReference type="Pfam" id="PF07714">
    <property type="entry name" value="PK_Tyr_Ser-Thr"/>
    <property type="match status" value="1"/>
</dbReference>
<feature type="compositionally biased region" description="Polar residues" evidence="6">
    <location>
        <begin position="61"/>
        <end position="76"/>
    </location>
</feature>
<proteinExistence type="predicted"/>
<sequence length="399" mass="43357">MSTMYASSSFLLVALTLYAVVSGSYSFDLPGQPNHRRLLQGSNLAAHARNVPVPDAVRVPSTGTGSIPASSQGQNDPAQIAPAPAARAQRTLSKPHDVLRSMKWLYMIVLLAAGLLLLAGAACFLLPCRKTAAATIGPWKTGLSGQLQKAFVTGVPKLQRSELERACEDFSNIIASYPHYTVYKGTLSSGVEIAVVSTMITSSKEWSQHSETCFRKKIESLSRINHKNFINLLGFCEEEEPFTRMMVLEYAPNGTLYETLHGKQSTNSDAVNQHEQVTAALARNVYNFGVLLLEIISGKLPYSGRAHSVASPVLERINNDGSISSLLDPTLNAHKEDELQIICEVIQGCIQSDPRNRPSMGEITSRLRQAIAISPVAATPRLSPLWWAELEVISTVEAG</sequence>
<dbReference type="EMBL" id="BQKI01000071">
    <property type="protein sequence ID" value="GJN15203.1"/>
    <property type="molecule type" value="Genomic_DNA"/>
</dbReference>
<comment type="subcellular location">
    <subcellularLocation>
        <location evidence="5">Endomembrane system</location>
        <topology evidence="5">Single-pass type I membrane protein</topology>
    </subcellularLocation>
</comment>
<feature type="chain" id="PRO_5043887522" description="Serine-threonine/tyrosine-protein kinase catalytic domain-containing protein" evidence="8">
    <location>
        <begin position="27"/>
        <end position="399"/>
    </location>
</feature>
<dbReference type="GO" id="GO:0012505">
    <property type="term" value="C:endomembrane system"/>
    <property type="evidence" value="ECO:0007669"/>
    <property type="project" value="UniProtKB-SubCell"/>
</dbReference>
<keyword evidence="1 7" id="KW-0812">Transmembrane</keyword>
<evidence type="ECO:0000256" key="1">
    <source>
        <dbReference type="ARBA" id="ARBA00022692"/>
    </source>
</evidence>
<dbReference type="GO" id="GO:0004672">
    <property type="term" value="F:protein kinase activity"/>
    <property type="evidence" value="ECO:0007669"/>
    <property type="project" value="InterPro"/>
</dbReference>
<reference evidence="10" key="1">
    <citation type="journal article" date="2018" name="DNA Res.">
        <title>Multiple hybrid de novo genome assembly of finger millet, an orphan allotetraploid crop.</title>
        <authorList>
            <person name="Hatakeyama M."/>
            <person name="Aluri S."/>
            <person name="Balachadran M.T."/>
            <person name="Sivarajan S.R."/>
            <person name="Patrignani A."/>
            <person name="Gruter S."/>
            <person name="Poveda L."/>
            <person name="Shimizu-Inatsugi R."/>
            <person name="Baeten J."/>
            <person name="Francoijs K.J."/>
            <person name="Nataraja K.N."/>
            <person name="Reddy Y.A.N."/>
            <person name="Phadnis S."/>
            <person name="Ravikumar R.L."/>
            <person name="Schlapbach R."/>
            <person name="Sreeman S.M."/>
            <person name="Shimizu K.K."/>
        </authorList>
    </citation>
    <scope>NUCLEOTIDE SEQUENCE</scope>
</reference>
<reference evidence="10" key="2">
    <citation type="submission" date="2021-12" db="EMBL/GenBank/DDBJ databases">
        <title>Resequencing data analysis of finger millet.</title>
        <authorList>
            <person name="Hatakeyama M."/>
            <person name="Aluri S."/>
            <person name="Balachadran M.T."/>
            <person name="Sivarajan S.R."/>
            <person name="Poveda L."/>
            <person name="Shimizu-Inatsugi R."/>
            <person name="Schlapbach R."/>
            <person name="Sreeman S.M."/>
            <person name="Shimizu K.K."/>
        </authorList>
    </citation>
    <scope>NUCLEOTIDE SEQUENCE</scope>
</reference>
<dbReference type="InterPro" id="IPR011009">
    <property type="entry name" value="Kinase-like_dom_sf"/>
</dbReference>
<evidence type="ECO:0000313" key="10">
    <source>
        <dbReference type="EMBL" id="GJN15203.1"/>
    </source>
</evidence>
<evidence type="ECO:0000256" key="6">
    <source>
        <dbReference type="SAM" id="MobiDB-lite"/>
    </source>
</evidence>
<dbReference type="Gene3D" id="1.10.510.10">
    <property type="entry name" value="Transferase(Phosphotransferase) domain 1"/>
    <property type="match status" value="1"/>
</dbReference>
<feature type="signal peptide" evidence="8">
    <location>
        <begin position="1"/>
        <end position="26"/>
    </location>
</feature>
<keyword evidence="4 7" id="KW-0472">Membrane</keyword>
<evidence type="ECO:0000256" key="8">
    <source>
        <dbReference type="SAM" id="SignalP"/>
    </source>
</evidence>
<feature type="region of interest" description="Disordered" evidence="6">
    <location>
        <begin position="55"/>
        <end position="89"/>
    </location>
</feature>
<dbReference type="AlphaFoldDB" id="A0AAV5DY12"/>
<feature type="compositionally biased region" description="Low complexity" evidence="6">
    <location>
        <begin position="77"/>
        <end position="89"/>
    </location>
</feature>
<evidence type="ECO:0000256" key="2">
    <source>
        <dbReference type="ARBA" id="ARBA00022729"/>
    </source>
</evidence>
<gene>
    <name evidence="10" type="primary">gb02097</name>
    <name evidence="10" type="ORF">PR202_gb02097</name>
</gene>
<feature type="domain" description="Serine-threonine/tyrosine-protein kinase catalytic" evidence="9">
    <location>
        <begin position="181"/>
        <end position="277"/>
    </location>
</feature>
<dbReference type="PANTHER" id="PTHR46084">
    <property type="entry name" value="PROTEIN MALE DISCOVERER 2"/>
    <property type="match status" value="1"/>
</dbReference>
<evidence type="ECO:0000256" key="5">
    <source>
        <dbReference type="ARBA" id="ARBA00046288"/>
    </source>
</evidence>
<evidence type="ECO:0000256" key="4">
    <source>
        <dbReference type="ARBA" id="ARBA00023136"/>
    </source>
</evidence>
<comment type="caution">
    <text evidence="10">The sequence shown here is derived from an EMBL/GenBank/DDBJ whole genome shotgun (WGS) entry which is preliminary data.</text>
</comment>
<protein>
    <recommendedName>
        <fullName evidence="9">Serine-threonine/tyrosine-protein kinase catalytic domain-containing protein</fullName>
    </recommendedName>
</protein>
<evidence type="ECO:0000313" key="11">
    <source>
        <dbReference type="Proteomes" id="UP001054889"/>
    </source>
</evidence>
<dbReference type="Gene3D" id="3.30.200.20">
    <property type="entry name" value="Phosphorylase Kinase, domain 1"/>
    <property type="match status" value="1"/>
</dbReference>
<evidence type="ECO:0000259" key="9">
    <source>
        <dbReference type="Pfam" id="PF07714"/>
    </source>
</evidence>
<keyword evidence="2 8" id="KW-0732">Signal</keyword>
<evidence type="ECO:0000256" key="3">
    <source>
        <dbReference type="ARBA" id="ARBA00022989"/>
    </source>
</evidence>
<dbReference type="PANTHER" id="PTHR46084:SF22">
    <property type="entry name" value="LRR RECEPTOR-LIKE SERINE_THREONINE PROTEIN KINSAE"/>
    <property type="match status" value="1"/>
</dbReference>
<evidence type="ECO:0000256" key="7">
    <source>
        <dbReference type="SAM" id="Phobius"/>
    </source>
</evidence>
<dbReference type="FunFam" id="3.30.200.20:FF:000489">
    <property type="entry name" value="Inactive receptor-like serine/threonine-protein kinase"/>
    <property type="match status" value="1"/>
</dbReference>
<feature type="transmembrane region" description="Helical" evidence="7">
    <location>
        <begin position="104"/>
        <end position="126"/>
    </location>
</feature>
<dbReference type="Proteomes" id="UP001054889">
    <property type="component" value="Unassembled WGS sequence"/>
</dbReference>
<dbReference type="InterPro" id="IPR001245">
    <property type="entry name" value="Ser-Thr/Tyr_kinase_cat_dom"/>
</dbReference>
<dbReference type="SUPFAM" id="SSF56112">
    <property type="entry name" value="Protein kinase-like (PK-like)"/>
    <property type="match status" value="1"/>
</dbReference>
<keyword evidence="11" id="KW-1185">Reference proteome</keyword>
<organism evidence="10 11">
    <name type="scientific">Eleusine coracana subsp. coracana</name>
    <dbReference type="NCBI Taxonomy" id="191504"/>
    <lineage>
        <taxon>Eukaryota</taxon>
        <taxon>Viridiplantae</taxon>
        <taxon>Streptophyta</taxon>
        <taxon>Embryophyta</taxon>
        <taxon>Tracheophyta</taxon>
        <taxon>Spermatophyta</taxon>
        <taxon>Magnoliopsida</taxon>
        <taxon>Liliopsida</taxon>
        <taxon>Poales</taxon>
        <taxon>Poaceae</taxon>
        <taxon>PACMAD clade</taxon>
        <taxon>Chloridoideae</taxon>
        <taxon>Cynodonteae</taxon>
        <taxon>Eleusininae</taxon>
        <taxon>Eleusine</taxon>
    </lineage>
</organism>
<name>A0AAV5DY12_ELECO</name>
<accession>A0AAV5DY12</accession>